<keyword evidence="1" id="KW-0677">Repeat</keyword>
<organism evidence="4 5">
    <name type="scientific">Geodia barretti</name>
    <name type="common">Barrett's horny sponge</name>
    <dbReference type="NCBI Taxonomy" id="519541"/>
    <lineage>
        <taxon>Eukaryota</taxon>
        <taxon>Metazoa</taxon>
        <taxon>Porifera</taxon>
        <taxon>Demospongiae</taxon>
        <taxon>Heteroscleromorpha</taxon>
        <taxon>Tetractinellida</taxon>
        <taxon>Astrophorina</taxon>
        <taxon>Geodiidae</taxon>
        <taxon>Geodia</taxon>
    </lineage>
</organism>
<feature type="coiled-coil region" evidence="2">
    <location>
        <begin position="421"/>
        <end position="522"/>
    </location>
</feature>
<evidence type="ECO:0000313" key="4">
    <source>
        <dbReference type="EMBL" id="CAI7993234.1"/>
    </source>
</evidence>
<dbReference type="PANTHER" id="PTHR12587">
    <property type="entry name" value="LAR INTERACTING PROTEIN LIP -RELATED PROTEIN"/>
    <property type="match status" value="1"/>
</dbReference>
<dbReference type="PANTHER" id="PTHR12587:SF14">
    <property type="entry name" value="AT31531P"/>
    <property type="match status" value="1"/>
</dbReference>
<accession>A0AA35QUZ6</accession>
<gene>
    <name evidence="4" type="ORF">GBAR_LOCUS1225</name>
</gene>
<proteinExistence type="predicted"/>
<dbReference type="GO" id="GO:0007528">
    <property type="term" value="P:neuromuscular junction development"/>
    <property type="evidence" value="ECO:0007669"/>
    <property type="project" value="TreeGrafter"/>
</dbReference>
<dbReference type="SUPFAM" id="SSF90257">
    <property type="entry name" value="Myosin rod fragments"/>
    <property type="match status" value="1"/>
</dbReference>
<comment type="caution">
    <text evidence="4">The sequence shown here is derived from an EMBL/GenBank/DDBJ whole genome shotgun (WGS) entry which is preliminary data.</text>
</comment>
<name>A0AA35QUZ6_GEOBA</name>
<dbReference type="EMBL" id="CASHTH010000181">
    <property type="protein sequence ID" value="CAI7993234.1"/>
    <property type="molecule type" value="Genomic_DNA"/>
</dbReference>
<protein>
    <submittedName>
        <fullName evidence="4">Liprin-alpha-2</fullName>
    </submittedName>
</protein>
<keyword evidence="2" id="KW-0175">Coiled coil</keyword>
<evidence type="ECO:0000256" key="1">
    <source>
        <dbReference type="ARBA" id="ARBA00022737"/>
    </source>
</evidence>
<feature type="region of interest" description="Disordered" evidence="3">
    <location>
        <begin position="545"/>
        <end position="565"/>
    </location>
</feature>
<feature type="coiled-coil region" evidence="2">
    <location>
        <begin position="212"/>
        <end position="389"/>
    </location>
</feature>
<evidence type="ECO:0000256" key="2">
    <source>
        <dbReference type="SAM" id="Coils"/>
    </source>
</evidence>
<feature type="region of interest" description="Disordered" evidence="3">
    <location>
        <begin position="1"/>
        <end position="20"/>
    </location>
</feature>
<sequence length="635" mass="72496">MCEVLPTIPESSPSPDGENNKLEQLMISMLEERDRLMEKLRESQERYSETTRRLSEIEADNGILMRQLQALMPEDEKSLHELLDDLRRSGGVGSLANGHGEQDMKKWPVAKKYASLVRELAAAKEKAEEKEEEVLELKSERNNTRLLLEHLECLVARHEKSLRMTVVRKQTAHQAGMSSEVEVLKALKSLFDHHKALDEKVRERLRVAQERNLFLDDELKLANHEIKALQEENKRLKKAQNRNSVLFSKSYDMGGFTREQLALLEDRDQTISDLQFNLDERAAELEEVTQERDELSGKVQECEEELSMALKELQREQASLKIIKMQNNELVSARSELESCVSEAQAELSALQLECRDVRERLSDTEDQLVSLTSKNSKLEEEVDSLKGELRTRDLALLSAHELKTKQEKIHSQQLLQASRTAEAEEQMENIKSQLKAAQGMVSVKEATVSRLQLSVERMLRERDTATRNHLAEKKTLTEEKTKYRELAEERERVLAADVKETEQLKEELSALKRHLKLVEARGSPNLSRATKRYSWQPTMELDLSSLTPPSSTPHHHIPTSSSLSGIAELRRKKLDKVVEEDEATVTLTVPGGGGRGGRGMRDMDLGDLADEEAVARLMRDLEGNRQRNGIKRRE</sequence>
<dbReference type="AlphaFoldDB" id="A0AA35QUZ6"/>
<evidence type="ECO:0000313" key="5">
    <source>
        <dbReference type="Proteomes" id="UP001174909"/>
    </source>
</evidence>
<evidence type="ECO:0000256" key="3">
    <source>
        <dbReference type="SAM" id="MobiDB-lite"/>
    </source>
</evidence>
<dbReference type="InterPro" id="IPR029515">
    <property type="entry name" value="Liprin"/>
</dbReference>
<keyword evidence="5" id="KW-1185">Reference proteome</keyword>
<reference evidence="4" key="1">
    <citation type="submission" date="2023-03" db="EMBL/GenBank/DDBJ databases">
        <authorList>
            <person name="Steffen K."/>
            <person name="Cardenas P."/>
        </authorList>
    </citation>
    <scope>NUCLEOTIDE SEQUENCE</scope>
</reference>
<dbReference type="Proteomes" id="UP001174909">
    <property type="component" value="Unassembled WGS sequence"/>
</dbReference>
<feature type="coiled-coil region" evidence="2">
    <location>
        <begin position="110"/>
        <end position="147"/>
    </location>
</feature>